<accession>A0ACB9FI77</accession>
<name>A0ACB9FI77_ARCLA</name>
<sequence length="93" mass="10416">MENACSSMVRSGRPKWWLSLLSSPKSVYLRGTISSGIDEDAGNDEAITRAFGEGFCETEFFALGSSGLVRQVERRDYADVHQLPRVKQSDREE</sequence>
<evidence type="ECO:0000313" key="2">
    <source>
        <dbReference type="Proteomes" id="UP001055879"/>
    </source>
</evidence>
<comment type="caution">
    <text evidence="1">The sequence shown here is derived from an EMBL/GenBank/DDBJ whole genome shotgun (WGS) entry which is preliminary data.</text>
</comment>
<keyword evidence="2" id="KW-1185">Reference proteome</keyword>
<gene>
    <name evidence="1" type="ORF">L6452_01926</name>
</gene>
<organism evidence="1 2">
    <name type="scientific">Arctium lappa</name>
    <name type="common">Greater burdock</name>
    <name type="synonym">Lappa major</name>
    <dbReference type="NCBI Taxonomy" id="4217"/>
    <lineage>
        <taxon>Eukaryota</taxon>
        <taxon>Viridiplantae</taxon>
        <taxon>Streptophyta</taxon>
        <taxon>Embryophyta</taxon>
        <taxon>Tracheophyta</taxon>
        <taxon>Spermatophyta</taxon>
        <taxon>Magnoliopsida</taxon>
        <taxon>eudicotyledons</taxon>
        <taxon>Gunneridae</taxon>
        <taxon>Pentapetalae</taxon>
        <taxon>asterids</taxon>
        <taxon>campanulids</taxon>
        <taxon>Asterales</taxon>
        <taxon>Asteraceae</taxon>
        <taxon>Carduoideae</taxon>
        <taxon>Cardueae</taxon>
        <taxon>Arctiinae</taxon>
        <taxon>Arctium</taxon>
    </lineage>
</organism>
<protein>
    <submittedName>
        <fullName evidence="1">Uncharacterized protein</fullName>
    </submittedName>
</protein>
<proteinExistence type="predicted"/>
<evidence type="ECO:0000313" key="1">
    <source>
        <dbReference type="EMBL" id="KAI3770782.1"/>
    </source>
</evidence>
<dbReference type="Proteomes" id="UP001055879">
    <property type="component" value="Linkage Group LG01"/>
</dbReference>
<reference evidence="2" key="1">
    <citation type="journal article" date="2022" name="Mol. Ecol. Resour.">
        <title>The genomes of chicory, endive, great burdock and yacon provide insights into Asteraceae palaeo-polyploidization history and plant inulin production.</title>
        <authorList>
            <person name="Fan W."/>
            <person name="Wang S."/>
            <person name="Wang H."/>
            <person name="Wang A."/>
            <person name="Jiang F."/>
            <person name="Liu H."/>
            <person name="Zhao H."/>
            <person name="Xu D."/>
            <person name="Zhang Y."/>
        </authorList>
    </citation>
    <scope>NUCLEOTIDE SEQUENCE [LARGE SCALE GENOMIC DNA]</scope>
    <source>
        <strain evidence="2">cv. Niubang</strain>
    </source>
</reference>
<reference evidence="1 2" key="2">
    <citation type="journal article" date="2022" name="Mol. Ecol. Resour.">
        <title>The genomes of chicory, endive, great burdock and yacon provide insights into Asteraceae paleo-polyploidization history and plant inulin production.</title>
        <authorList>
            <person name="Fan W."/>
            <person name="Wang S."/>
            <person name="Wang H."/>
            <person name="Wang A."/>
            <person name="Jiang F."/>
            <person name="Liu H."/>
            <person name="Zhao H."/>
            <person name="Xu D."/>
            <person name="Zhang Y."/>
        </authorList>
    </citation>
    <scope>NUCLEOTIDE SEQUENCE [LARGE SCALE GENOMIC DNA]</scope>
    <source>
        <strain evidence="2">cv. Niubang</strain>
    </source>
</reference>
<dbReference type="EMBL" id="CM042047">
    <property type="protein sequence ID" value="KAI3770782.1"/>
    <property type="molecule type" value="Genomic_DNA"/>
</dbReference>